<evidence type="ECO:0000256" key="2">
    <source>
        <dbReference type="SAM" id="MobiDB-lite"/>
    </source>
</evidence>
<feature type="coiled-coil region" evidence="1">
    <location>
        <begin position="141"/>
        <end position="226"/>
    </location>
</feature>
<feature type="region of interest" description="Disordered" evidence="2">
    <location>
        <begin position="1"/>
        <end position="32"/>
    </location>
</feature>
<dbReference type="PANTHER" id="PTHR37027">
    <property type="entry name" value="KDE4"/>
    <property type="match status" value="1"/>
</dbReference>
<accession>A0ABQ9YMU2</accession>
<keyword evidence="4" id="KW-1185">Reference proteome</keyword>
<dbReference type="PANTHER" id="PTHR37027:SF2">
    <property type="entry name" value="CHROMOSOME UNDETERMINED SCAFFOLD_148, WHOLE GENOME SHOTGUN SEQUENCE"/>
    <property type="match status" value="1"/>
</dbReference>
<gene>
    <name evidence="3" type="ORF">BLNAU_180</name>
</gene>
<name>A0ABQ9YMU2_9EUKA</name>
<keyword evidence="1" id="KW-0175">Coiled coil</keyword>
<sequence>MSTSRQSYLQSTYTSNYGKHSASTQQRSGSPVKTKIEMLTSRLGSIQQNLAEDRTIKYQSFEQELAKVSEDLKKIQKTGDEEISNLNEEIERMRISLEHAMTEREALQHKLDEDTVVVEDLLHQAIQREQQEGEQALSDALQMAQDQLVETQNSVSELLSDRTDKMRDDYSALLEQIPILQEKMKEEREAEDLFVQQLEEKLKSEVAQLKQSIEQERSLRKKLEEDALKSLDEFSEFAQSELHNERTDREQTEQALFKLWDQTCKKIQDARAF</sequence>
<dbReference type="InterPro" id="IPR038835">
    <property type="entry name" value="Giardin_beta-like"/>
</dbReference>
<evidence type="ECO:0000313" key="3">
    <source>
        <dbReference type="EMBL" id="KAK2964879.1"/>
    </source>
</evidence>
<feature type="compositionally biased region" description="Polar residues" evidence="2">
    <location>
        <begin position="1"/>
        <end position="31"/>
    </location>
</feature>
<dbReference type="Proteomes" id="UP001281761">
    <property type="component" value="Unassembled WGS sequence"/>
</dbReference>
<evidence type="ECO:0000256" key="1">
    <source>
        <dbReference type="SAM" id="Coils"/>
    </source>
</evidence>
<protein>
    <submittedName>
        <fullName evidence="3">Uncharacterized protein</fullName>
    </submittedName>
</protein>
<reference evidence="3 4" key="1">
    <citation type="journal article" date="2022" name="bioRxiv">
        <title>Genomics of Preaxostyla Flagellates Illuminates Evolutionary Transitions and the Path Towards Mitochondrial Loss.</title>
        <authorList>
            <person name="Novak L.V.F."/>
            <person name="Treitli S.C."/>
            <person name="Pyrih J."/>
            <person name="Halakuc P."/>
            <person name="Pipaliya S.V."/>
            <person name="Vacek V."/>
            <person name="Brzon O."/>
            <person name="Soukal P."/>
            <person name="Eme L."/>
            <person name="Dacks J.B."/>
            <person name="Karnkowska A."/>
            <person name="Elias M."/>
            <person name="Hampl V."/>
        </authorList>
    </citation>
    <scope>NUCLEOTIDE SEQUENCE [LARGE SCALE GENOMIC DNA]</scope>
    <source>
        <strain evidence="3">NAU3</strain>
        <tissue evidence="3">Gut</tissue>
    </source>
</reference>
<dbReference type="EMBL" id="JARBJD010000001">
    <property type="protein sequence ID" value="KAK2964879.1"/>
    <property type="molecule type" value="Genomic_DNA"/>
</dbReference>
<proteinExistence type="predicted"/>
<comment type="caution">
    <text evidence="3">The sequence shown here is derived from an EMBL/GenBank/DDBJ whole genome shotgun (WGS) entry which is preliminary data.</text>
</comment>
<evidence type="ECO:0000313" key="4">
    <source>
        <dbReference type="Proteomes" id="UP001281761"/>
    </source>
</evidence>
<feature type="coiled-coil region" evidence="1">
    <location>
        <begin position="58"/>
        <end position="110"/>
    </location>
</feature>
<organism evidence="3 4">
    <name type="scientific">Blattamonas nauphoetae</name>
    <dbReference type="NCBI Taxonomy" id="2049346"/>
    <lineage>
        <taxon>Eukaryota</taxon>
        <taxon>Metamonada</taxon>
        <taxon>Preaxostyla</taxon>
        <taxon>Oxymonadida</taxon>
        <taxon>Blattamonas</taxon>
    </lineage>
</organism>